<reference evidence="1" key="1">
    <citation type="submission" date="2019-11" db="EMBL/GenBank/DDBJ databases">
        <authorList>
            <person name="Liu Y."/>
            <person name="Hou J."/>
            <person name="Li T.-Q."/>
            <person name="Guan C.-H."/>
            <person name="Wu X."/>
            <person name="Wu H.-Z."/>
            <person name="Ling F."/>
            <person name="Zhang R."/>
            <person name="Shi X.-G."/>
            <person name="Ren J.-P."/>
            <person name="Chen E.-F."/>
            <person name="Sun J.-M."/>
        </authorList>
    </citation>
    <scope>NUCLEOTIDE SEQUENCE</scope>
    <source>
        <strain evidence="1">Adult_tree_wgs_1</strain>
        <tissue evidence="1">Leaves</tissue>
    </source>
</reference>
<dbReference type="Proteomes" id="UP000626092">
    <property type="component" value="Unassembled WGS sequence"/>
</dbReference>
<name>A0A834LH43_RHOSS</name>
<comment type="caution">
    <text evidence="1">The sequence shown here is derived from an EMBL/GenBank/DDBJ whole genome shotgun (WGS) entry which is preliminary data.</text>
</comment>
<proteinExistence type="predicted"/>
<evidence type="ECO:0000313" key="1">
    <source>
        <dbReference type="EMBL" id="KAF7136433.1"/>
    </source>
</evidence>
<protein>
    <submittedName>
        <fullName evidence="1">Uncharacterized protein</fullName>
    </submittedName>
</protein>
<dbReference type="EMBL" id="WJXA01000008">
    <property type="protein sequence ID" value="KAF7136433.1"/>
    <property type="molecule type" value="Genomic_DNA"/>
</dbReference>
<dbReference type="AlphaFoldDB" id="A0A834LH43"/>
<accession>A0A834LH43</accession>
<keyword evidence="2" id="KW-1185">Reference proteome</keyword>
<gene>
    <name evidence="1" type="ORF">RHSIM_Rhsim08G0164900</name>
</gene>
<sequence length="114" mass="12752">MGASVEGFSTSKYQDMMRDEPALLHLGGDSFCFLTLEERDPDPDPDPDPVLPGLGRTRTRIIKFRDPNLPGGGRTKIRFSKFRDEREGDFKASVVCRGAYFVDHLLDTGDAFVL</sequence>
<evidence type="ECO:0000313" key="2">
    <source>
        <dbReference type="Proteomes" id="UP000626092"/>
    </source>
</evidence>
<organism evidence="1 2">
    <name type="scientific">Rhododendron simsii</name>
    <name type="common">Sims's rhododendron</name>
    <dbReference type="NCBI Taxonomy" id="118357"/>
    <lineage>
        <taxon>Eukaryota</taxon>
        <taxon>Viridiplantae</taxon>
        <taxon>Streptophyta</taxon>
        <taxon>Embryophyta</taxon>
        <taxon>Tracheophyta</taxon>
        <taxon>Spermatophyta</taxon>
        <taxon>Magnoliopsida</taxon>
        <taxon>eudicotyledons</taxon>
        <taxon>Gunneridae</taxon>
        <taxon>Pentapetalae</taxon>
        <taxon>asterids</taxon>
        <taxon>Ericales</taxon>
        <taxon>Ericaceae</taxon>
        <taxon>Ericoideae</taxon>
        <taxon>Rhodoreae</taxon>
        <taxon>Rhododendron</taxon>
    </lineage>
</organism>